<keyword evidence="2" id="KW-1185">Reference proteome</keyword>
<evidence type="ECO:0000313" key="2">
    <source>
        <dbReference type="Proteomes" id="UP000777438"/>
    </source>
</evidence>
<dbReference type="OrthoDB" id="5105928at2759"/>
<protein>
    <submittedName>
        <fullName evidence="1">Uncharacterized protein</fullName>
    </submittedName>
</protein>
<sequence length="208" mass="23600">MADPLGTTASIIAVLQLSVSVVKYMKRPPVPRRTENAFLKDEVDDSEEGTAWLETVEALEAPDAPLGRLWTALHTVKSKLRPKEGIQKTLASLKWPFNEKDVEKMFAAIEREKALLELALQNNGRKLTQEIKNTTAENNRQLKDLIKAINWQPLEPDKASRSREKILKWLTRIDYAAQQSDYVARRQAGTGQWLLDAAEFTTWVESSN</sequence>
<accession>A0A9P8VR17</accession>
<dbReference type="PANTHER" id="PTHR10039">
    <property type="entry name" value="AMELOGENIN"/>
    <property type="match status" value="1"/>
</dbReference>
<reference evidence="1 2" key="1">
    <citation type="journal article" date="2021" name="Nat. Commun.">
        <title>Genetic determinants of endophytism in the Arabidopsis root mycobiome.</title>
        <authorList>
            <person name="Mesny F."/>
            <person name="Miyauchi S."/>
            <person name="Thiergart T."/>
            <person name="Pickel B."/>
            <person name="Atanasova L."/>
            <person name="Karlsson M."/>
            <person name="Huettel B."/>
            <person name="Barry K.W."/>
            <person name="Haridas S."/>
            <person name="Chen C."/>
            <person name="Bauer D."/>
            <person name="Andreopoulos W."/>
            <person name="Pangilinan J."/>
            <person name="LaButti K."/>
            <person name="Riley R."/>
            <person name="Lipzen A."/>
            <person name="Clum A."/>
            <person name="Drula E."/>
            <person name="Henrissat B."/>
            <person name="Kohler A."/>
            <person name="Grigoriev I.V."/>
            <person name="Martin F.M."/>
            <person name="Hacquard S."/>
        </authorList>
    </citation>
    <scope>NUCLEOTIDE SEQUENCE [LARGE SCALE GENOMIC DNA]</scope>
    <source>
        <strain evidence="1 2">MPI-CAGE-CH-0241</strain>
    </source>
</reference>
<dbReference type="AlphaFoldDB" id="A0A9P8VR17"/>
<name>A0A9P8VR17_9HYPO</name>
<dbReference type="Proteomes" id="UP000777438">
    <property type="component" value="Unassembled WGS sequence"/>
</dbReference>
<dbReference type="EMBL" id="JAGPYM010000046">
    <property type="protein sequence ID" value="KAH6873482.1"/>
    <property type="molecule type" value="Genomic_DNA"/>
</dbReference>
<proteinExistence type="predicted"/>
<organism evidence="1 2">
    <name type="scientific">Thelonectria olida</name>
    <dbReference type="NCBI Taxonomy" id="1576542"/>
    <lineage>
        <taxon>Eukaryota</taxon>
        <taxon>Fungi</taxon>
        <taxon>Dikarya</taxon>
        <taxon>Ascomycota</taxon>
        <taxon>Pezizomycotina</taxon>
        <taxon>Sordariomycetes</taxon>
        <taxon>Hypocreomycetidae</taxon>
        <taxon>Hypocreales</taxon>
        <taxon>Nectriaceae</taxon>
        <taxon>Thelonectria</taxon>
    </lineage>
</organism>
<gene>
    <name evidence="1" type="ORF">B0T10DRAFT_466266</name>
</gene>
<comment type="caution">
    <text evidence="1">The sequence shown here is derived from an EMBL/GenBank/DDBJ whole genome shotgun (WGS) entry which is preliminary data.</text>
</comment>
<evidence type="ECO:0000313" key="1">
    <source>
        <dbReference type="EMBL" id="KAH6873482.1"/>
    </source>
</evidence>
<dbReference type="PANTHER" id="PTHR10039:SF15">
    <property type="entry name" value="NACHT DOMAIN-CONTAINING PROTEIN"/>
    <property type="match status" value="1"/>
</dbReference>